<sequence>MALPGPVAAQAEPGIRAENPHGYGWWLGDVLVQRIRVGLPEGVAIDPASLPKPRAVDYWLDLREVTSREIPDGIELTLRWQNFYSALEPQAREVPSAPIRLTDGTEAHLPGFRFVTSPIRPLAAPSTPDQLLPDPVYHLIDPNPNRIGLAASGLAALVSFLALAWHQAWGPFRRRADRPFTRAARLIARLPGADATGRRRQLHRAFDAAFGRVLIGADLPQFLRARPEFQPVAERLGAFFAQSDAAFFGRAQDLSDGDVAPLARDLARIERGRR</sequence>
<comment type="caution">
    <text evidence="1">The sequence shown here is derived from an EMBL/GenBank/DDBJ whole genome shotgun (WGS) entry which is preliminary data.</text>
</comment>
<protein>
    <submittedName>
        <fullName evidence="1">Nonribosomal peptide synthetase MxaA</fullName>
    </submittedName>
</protein>
<name>A0A419A486_9RHOB</name>
<dbReference type="AlphaFoldDB" id="A0A419A486"/>
<reference evidence="2" key="1">
    <citation type="submission" date="2018-09" db="EMBL/GenBank/DDBJ databases">
        <title>Paracoccus onubensis nov. sp. a moderate halophilic bacterium isolated from Gruta de las Maravillas (Aracena, Spain).</title>
        <authorList>
            <person name="Jurado V."/>
            <person name="Gutierrez-Patricio S."/>
            <person name="Gonzalez-Pimentel J.L."/>
            <person name="Miller A.Z."/>
            <person name="Laiz L."/>
            <person name="Saiz-Jimenez C."/>
        </authorList>
    </citation>
    <scope>NUCLEOTIDE SEQUENCE [LARGE SCALE GENOMIC DNA]</scope>
    <source>
        <strain evidence="2">DSM 26381</strain>
    </source>
</reference>
<gene>
    <name evidence="1" type="ORF">D3P05_15165</name>
</gene>
<accession>A0A419A486</accession>
<proteinExistence type="predicted"/>
<dbReference type="Proteomes" id="UP000283587">
    <property type="component" value="Unassembled WGS sequence"/>
</dbReference>
<organism evidence="1 2">
    <name type="scientific">Paracoccus siganidrum</name>
    <dbReference type="NCBI Taxonomy" id="1276757"/>
    <lineage>
        <taxon>Bacteria</taxon>
        <taxon>Pseudomonadati</taxon>
        <taxon>Pseudomonadota</taxon>
        <taxon>Alphaproteobacteria</taxon>
        <taxon>Rhodobacterales</taxon>
        <taxon>Paracoccaceae</taxon>
        <taxon>Paracoccus</taxon>
    </lineage>
</organism>
<keyword evidence="2" id="KW-1185">Reference proteome</keyword>
<evidence type="ECO:0000313" key="1">
    <source>
        <dbReference type="EMBL" id="RJL09156.1"/>
    </source>
</evidence>
<dbReference type="EMBL" id="QZEW01000068">
    <property type="protein sequence ID" value="RJL09156.1"/>
    <property type="molecule type" value="Genomic_DNA"/>
</dbReference>
<dbReference type="OrthoDB" id="5608210at2"/>
<evidence type="ECO:0000313" key="2">
    <source>
        <dbReference type="Proteomes" id="UP000283587"/>
    </source>
</evidence>